<evidence type="ECO:0000313" key="3">
    <source>
        <dbReference type="Proteomes" id="UP001449225"/>
    </source>
</evidence>
<comment type="similarity">
    <text evidence="1">Belongs to the inositol monophosphatase superfamily.</text>
</comment>
<dbReference type="PANTHER" id="PTHR20854">
    <property type="entry name" value="INOSITOL MONOPHOSPHATASE"/>
    <property type="match status" value="1"/>
</dbReference>
<dbReference type="SUPFAM" id="SSF56655">
    <property type="entry name" value="Carbohydrate phosphatase"/>
    <property type="match status" value="1"/>
</dbReference>
<keyword evidence="3" id="KW-1185">Reference proteome</keyword>
<dbReference type="Proteomes" id="UP001449225">
    <property type="component" value="Unassembled WGS sequence"/>
</dbReference>
<dbReference type="PANTHER" id="PTHR20854:SF4">
    <property type="entry name" value="INOSITOL-1-MONOPHOSPHATASE-RELATED"/>
    <property type="match status" value="1"/>
</dbReference>
<evidence type="ECO:0000313" key="2">
    <source>
        <dbReference type="EMBL" id="MEM5537436.1"/>
    </source>
</evidence>
<dbReference type="PRINTS" id="PR00377">
    <property type="entry name" value="IMPHPHTASES"/>
</dbReference>
<dbReference type="EMBL" id="JBBMRA010000014">
    <property type="protein sequence ID" value="MEM5537436.1"/>
    <property type="molecule type" value="Genomic_DNA"/>
</dbReference>
<accession>A0ABU9TVH9</accession>
<evidence type="ECO:0000256" key="1">
    <source>
        <dbReference type="ARBA" id="ARBA00009759"/>
    </source>
</evidence>
<gene>
    <name evidence="2" type="ORF">WNY58_13655</name>
</gene>
<dbReference type="InterPro" id="IPR000760">
    <property type="entry name" value="Inositol_monophosphatase-like"/>
</dbReference>
<protein>
    <submittedName>
        <fullName evidence="2">Inositol monophosphatase family protein</fullName>
    </submittedName>
</protein>
<sequence length="270" mass="29325">MQPMVNIALRAARVAGEQITRAVERLDLVKSEQADVAKLISETCKKAELSITQAIHKAYPSHKVVGEYTGEHAPIGEGPEFTWSINPIDSLSNFSNGLPTFALCIAGQQNNRIEHALILNPITNEEFTASRGHGAQLNGKRLRVSNHKGIENALISTGFFNRKNDKDHLETYLNIFRDITTTGGTLYNGGSPALNLAYTAAGRIDGYYQIGLNYGEIEAGLLLIQEAGGLVGDFKGSNDFRKNGNLVAGNPKMFKALTKALQPSLTDDLK</sequence>
<dbReference type="CDD" id="cd01637">
    <property type="entry name" value="IMPase_like"/>
    <property type="match status" value="1"/>
</dbReference>
<dbReference type="Gene3D" id="3.40.190.80">
    <property type="match status" value="1"/>
</dbReference>
<dbReference type="Pfam" id="PF00459">
    <property type="entry name" value="Inositol_P"/>
    <property type="match status" value="1"/>
</dbReference>
<comment type="caution">
    <text evidence="2">The sequence shown here is derived from an EMBL/GenBank/DDBJ whole genome shotgun (WGS) entry which is preliminary data.</text>
</comment>
<dbReference type="Gene3D" id="3.30.540.10">
    <property type="entry name" value="Fructose-1,6-Bisphosphatase, subunit A, domain 1"/>
    <property type="match status" value="1"/>
</dbReference>
<organism evidence="2 3">
    <name type="scientific">Neptuniibacter pectenicola</name>
    <dbReference type="NCBI Taxonomy" id="1806669"/>
    <lineage>
        <taxon>Bacteria</taxon>
        <taxon>Pseudomonadati</taxon>
        <taxon>Pseudomonadota</taxon>
        <taxon>Gammaproteobacteria</taxon>
        <taxon>Oceanospirillales</taxon>
        <taxon>Oceanospirillaceae</taxon>
        <taxon>Neptuniibacter</taxon>
    </lineage>
</organism>
<proteinExistence type="inferred from homology"/>
<reference evidence="2 3" key="1">
    <citation type="submission" date="2024-03" db="EMBL/GenBank/DDBJ databases">
        <title>Community enrichment and isolation of bacterial strains for fucoidan degradation.</title>
        <authorList>
            <person name="Sichert A."/>
        </authorList>
    </citation>
    <scope>NUCLEOTIDE SEQUENCE [LARGE SCALE GENOMIC DNA]</scope>
    <source>
        <strain evidence="2 3">AS76</strain>
    </source>
</reference>
<dbReference type="RefSeq" id="WP_067986763.1">
    <property type="nucleotide sequence ID" value="NZ_CAXBCE010000018.1"/>
</dbReference>
<name>A0ABU9TVH9_9GAMM</name>